<feature type="compositionally biased region" description="Polar residues" evidence="2">
    <location>
        <begin position="59"/>
        <end position="69"/>
    </location>
</feature>
<evidence type="ECO:0000313" key="3">
    <source>
        <dbReference type="EMBL" id="KAL2041000.1"/>
    </source>
</evidence>
<dbReference type="InterPro" id="IPR025212">
    <property type="entry name" value="CAD_CENP-Q"/>
</dbReference>
<keyword evidence="4" id="KW-1185">Reference proteome</keyword>
<dbReference type="EMBL" id="JBEFKJ010000019">
    <property type="protein sequence ID" value="KAL2041000.1"/>
    <property type="molecule type" value="Genomic_DNA"/>
</dbReference>
<sequence>MAKRNSITGVRRKRAKPAAAKASAIRPTVEVPTLHDFPGLDTASKPRELLSTRRLPQPASRNRVPNQPTLKPRVKHISQNTIRTRWTVLDEDAQAKVAAIFHAIELPVLARHASEQKKVEAQAILASVTRTLTKRIPKMPFPPKTKEIHFDYEALVKSNRNLHQRLTASTKANAELRDEVEKHKLALASEQQELEKLQGNG</sequence>
<dbReference type="Pfam" id="PF13094">
    <property type="entry name" value="CENP-Q"/>
    <property type="match status" value="1"/>
</dbReference>
<evidence type="ECO:0000313" key="4">
    <source>
        <dbReference type="Proteomes" id="UP001590950"/>
    </source>
</evidence>
<organism evidence="3 4">
    <name type="scientific">Stereocaulon virgatum</name>
    <dbReference type="NCBI Taxonomy" id="373712"/>
    <lineage>
        <taxon>Eukaryota</taxon>
        <taxon>Fungi</taxon>
        <taxon>Dikarya</taxon>
        <taxon>Ascomycota</taxon>
        <taxon>Pezizomycotina</taxon>
        <taxon>Lecanoromycetes</taxon>
        <taxon>OSLEUM clade</taxon>
        <taxon>Lecanoromycetidae</taxon>
        <taxon>Lecanorales</taxon>
        <taxon>Lecanorineae</taxon>
        <taxon>Stereocaulaceae</taxon>
        <taxon>Stereocaulon</taxon>
    </lineage>
</organism>
<protein>
    <submittedName>
        <fullName evidence="3">Uncharacterized protein</fullName>
    </submittedName>
</protein>
<name>A0ABR4A597_9LECA</name>
<gene>
    <name evidence="3" type="ORF">N7G274_006458</name>
</gene>
<dbReference type="Proteomes" id="UP001590950">
    <property type="component" value="Unassembled WGS sequence"/>
</dbReference>
<evidence type="ECO:0000256" key="2">
    <source>
        <dbReference type="SAM" id="MobiDB-lite"/>
    </source>
</evidence>
<keyword evidence="1" id="KW-0175">Coiled coil</keyword>
<feature type="coiled-coil region" evidence="1">
    <location>
        <begin position="159"/>
        <end position="200"/>
    </location>
</feature>
<feature type="region of interest" description="Disordered" evidence="2">
    <location>
        <begin position="1"/>
        <end position="69"/>
    </location>
</feature>
<evidence type="ECO:0000256" key="1">
    <source>
        <dbReference type="SAM" id="Coils"/>
    </source>
</evidence>
<accession>A0ABR4A597</accession>
<comment type="caution">
    <text evidence="3">The sequence shown here is derived from an EMBL/GenBank/DDBJ whole genome shotgun (WGS) entry which is preliminary data.</text>
</comment>
<proteinExistence type="predicted"/>
<reference evidence="3 4" key="1">
    <citation type="submission" date="2024-09" db="EMBL/GenBank/DDBJ databases">
        <title>Rethinking Asexuality: The Enigmatic Case of Functional Sexual Genes in Lepraria (Stereocaulaceae).</title>
        <authorList>
            <person name="Doellman M."/>
            <person name="Sun Y."/>
            <person name="Barcenas-Pena A."/>
            <person name="Lumbsch H.T."/>
            <person name="Grewe F."/>
        </authorList>
    </citation>
    <scope>NUCLEOTIDE SEQUENCE [LARGE SCALE GENOMIC DNA]</scope>
    <source>
        <strain evidence="3 4">Mercado 3170</strain>
    </source>
</reference>